<name>A0A7D7LC90_9NOSO</name>
<dbReference type="Proteomes" id="UP000514713">
    <property type="component" value="Chromosome"/>
</dbReference>
<evidence type="ECO:0000259" key="1">
    <source>
        <dbReference type="Pfam" id="PF07862"/>
    </source>
</evidence>
<evidence type="ECO:0000313" key="2">
    <source>
        <dbReference type="EMBL" id="QMS87331.1"/>
    </source>
</evidence>
<evidence type="ECO:0000313" key="3">
    <source>
        <dbReference type="Proteomes" id="UP000514713"/>
    </source>
</evidence>
<gene>
    <name evidence="2" type="ORF">HUN01_06935</name>
</gene>
<organism evidence="2 3">
    <name type="scientific">Nostoc edaphicum CCNP1411</name>
    <dbReference type="NCBI Taxonomy" id="1472755"/>
    <lineage>
        <taxon>Bacteria</taxon>
        <taxon>Bacillati</taxon>
        <taxon>Cyanobacteriota</taxon>
        <taxon>Cyanophyceae</taxon>
        <taxon>Nostocales</taxon>
        <taxon>Nostocaceae</taxon>
        <taxon>Nostoc</taxon>
    </lineage>
</organism>
<protein>
    <submittedName>
        <fullName evidence="2">Nif11-like leader peptide family natural product</fullName>
    </submittedName>
</protein>
<dbReference type="Pfam" id="PF07862">
    <property type="entry name" value="Nif11"/>
    <property type="match status" value="1"/>
</dbReference>
<dbReference type="NCBIfam" id="TIGR03798">
    <property type="entry name" value="leader_Nif11"/>
    <property type="match status" value="1"/>
</dbReference>
<sequence>MTQQNAARLFQAVKADQALQQKLKATANPEAFIKIAQERGYDFTITELDSEINKLSEEDLAAIVNPGWGTRRHLNPR</sequence>
<dbReference type="AlphaFoldDB" id="A0A7D7LC90"/>
<feature type="domain" description="Nif11" evidence="1">
    <location>
        <begin position="1"/>
        <end position="48"/>
    </location>
</feature>
<reference evidence="3" key="1">
    <citation type="submission" date="2020-06" db="EMBL/GenBank/DDBJ databases">
        <title>Nostoc edaphicum CCNP1411 genome.</title>
        <authorList>
            <person name="Fidor A."/>
            <person name="Grabski M."/>
            <person name="Gawor J."/>
            <person name="Gromadka R."/>
            <person name="Wegrzyn G."/>
            <person name="Mazur-Marzec H."/>
        </authorList>
    </citation>
    <scope>NUCLEOTIDE SEQUENCE [LARGE SCALE GENOMIC DNA]</scope>
    <source>
        <strain evidence="3">CCNP1411</strain>
    </source>
</reference>
<dbReference type="RefSeq" id="WP_181930661.1">
    <property type="nucleotide sequence ID" value="NZ_CP054698.1"/>
</dbReference>
<keyword evidence="3" id="KW-1185">Reference proteome</keyword>
<accession>A0A7D7LC90</accession>
<dbReference type="EMBL" id="CP054698">
    <property type="protein sequence ID" value="QMS87331.1"/>
    <property type="molecule type" value="Genomic_DNA"/>
</dbReference>
<proteinExistence type="predicted"/>
<dbReference type="KEGG" id="ned:HUN01_06935"/>
<dbReference type="InterPro" id="IPR022516">
    <property type="entry name" value="CHP03798_Ocin"/>
</dbReference>
<dbReference type="InterPro" id="IPR012903">
    <property type="entry name" value="Nif11"/>
</dbReference>